<feature type="domain" description="4Fe-4S ferredoxin-type" evidence="6">
    <location>
        <begin position="1"/>
        <end position="30"/>
    </location>
</feature>
<feature type="domain" description="4Fe-4S ferredoxin-type" evidence="6">
    <location>
        <begin position="46"/>
        <end position="77"/>
    </location>
</feature>
<dbReference type="OrthoDB" id="9794954at2"/>
<protein>
    <submittedName>
        <fullName evidence="7 8">Glycerol-3-phosphate dehydrogenase</fullName>
        <ecNumber evidence="7">1.1.5.3</ecNumber>
    </submittedName>
</protein>
<evidence type="ECO:0000256" key="1">
    <source>
        <dbReference type="ARBA" id="ARBA00022485"/>
    </source>
</evidence>
<dbReference type="InterPro" id="IPR004017">
    <property type="entry name" value="Cys_rich_dom"/>
</dbReference>
<dbReference type="EMBL" id="BBZA01000298">
    <property type="protein sequence ID" value="GAP64657.1"/>
    <property type="molecule type" value="Genomic_DNA"/>
</dbReference>
<dbReference type="PANTHER" id="PTHR32479:SF19">
    <property type="entry name" value="ANAEROBIC GLYCEROL-3-PHOSPHATE DEHYDROGENASE SUBUNIT C"/>
    <property type="match status" value="1"/>
</dbReference>
<evidence type="ECO:0000313" key="7">
    <source>
        <dbReference type="EMBL" id="GAP64657.1"/>
    </source>
</evidence>
<evidence type="ECO:0000256" key="3">
    <source>
        <dbReference type="ARBA" id="ARBA00022737"/>
    </source>
</evidence>
<dbReference type="InterPro" id="IPR009051">
    <property type="entry name" value="Helical_ferredxn"/>
</dbReference>
<organism evidence="7 9">
    <name type="scientific">Ardenticatena maritima</name>
    <dbReference type="NCBI Taxonomy" id="872965"/>
    <lineage>
        <taxon>Bacteria</taxon>
        <taxon>Bacillati</taxon>
        <taxon>Chloroflexota</taxon>
        <taxon>Ardenticatenia</taxon>
        <taxon>Ardenticatenales</taxon>
        <taxon>Ardenticatenaceae</taxon>
        <taxon>Ardenticatena</taxon>
    </lineage>
</organism>
<keyword evidence="5" id="KW-0411">Iron-sulfur</keyword>
<keyword evidence="2" id="KW-0479">Metal-binding</keyword>
<dbReference type="GO" id="GO:0016020">
    <property type="term" value="C:membrane"/>
    <property type="evidence" value="ECO:0007669"/>
    <property type="project" value="InterPro"/>
</dbReference>
<reference evidence="9" key="3">
    <citation type="submission" date="2015-08" db="EMBL/GenBank/DDBJ databases">
        <title>Draft Genome Sequence of a Heterotrophic Facultative Anaerobic Bacterium Ardenticatena maritima Strain 110S.</title>
        <authorList>
            <person name="Kawaichi S."/>
            <person name="Yoshida T."/>
            <person name="Sako Y."/>
            <person name="Nakamura R."/>
        </authorList>
    </citation>
    <scope>NUCLEOTIDE SEQUENCE [LARGE SCALE GENOMIC DNA]</scope>
    <source>
        <strain evidence="9">110S</strain>
    </source>
</reference>
<dbReference type="AlphaFoldDB" id="A0A0M9UE45"/>
<dbReference type="SUPFAM" id="SSF46548">
    <property type="entry name" value="alpha-helical ferredoxin"/>
    <property type="match status" value="1"/>
</dbReference>
<evidence type="ECO:0000313" key="10">
    <source>
        <dbReference type="Proteomes" id="UP000050502"/>
    </source>
</evidence>
<dbReference type="PATRIC" id="fig|872965.6.peg.2361"/>
<dbReference type="NCBIfam" id="TIGR03379">
    <property type="entry name" value="glycerol3P_GlpC"/>
    <property type="match status" value="1"/>
</dbReference>
<keyword evidence="7" id="KW-0560">Oxidoreductase</keyword>
<keyword evidence="9" id="KW-1185">Reference proteome</keyword>
<dbReference type="Proteomes" id="UP000050502">
    <property type="component" value="Unassembled WGS sequence"/>
</dbReference>
<dbReference type="Proteomes" id="UP000037784">
    <property type="component" value="Unassembled WGS sequence"/>
</dbReference>
<dbReference type="EMBL" id="LGKN01000009">
    <property type="protein sequence ID" value="KPL86354.1"/>
    <property type="molecule type" value="Genomic_DNA"/>
</dbReference>
<dbReference type="PROSITE" id="PS51379">
    <property type="entry name" value="4FE4S_FER_2"/>
    <property type="match status" value="2"/>
</dbReference>
<evidence type="ECO:0000256" key="2">
    <source>
        <dbReference type="ARBA" id="ARBA00022723"/>
    </source>
</evidence>
<evidence type="ECO:0000313" key="9">
    <source>
        <dbReference type="Proteomes" id="UP000037784"/>
    </source>
</evidence>
<keyword evidence="4" id="KW-0408">Iron</keyword>
<dbReference type="GO" id="GO:0051539">
    <property type="term" value="F:4 iron, 4 sulfur cluster binding"/>
    <property type="evidence" value="ECO:0007669"/>
    <property type="project" value="UniProtKB-KW"/>
</dbReference>
<evidence type="ECO:0000256" key="4">
    <source>
        <dbReference type="ARBA" id="ARBA00023004"/>
    </source>
</evidence>
<dbReference type="GO" id="GO:0009331">
    <property type="term" value="C:glycerol-3-phosphate dehydrogenase (FAD) complex"/>
    <property type="evidence" value="ECO:0007669"/>
    <property type="project" value="InterPro"/>
</dbReference>
<sequence>MFVEQTLDNCIKCNICVTECPVAAVTDKFPGPKYEGPQAARFRQPNQPLTDASVDYCSGCRVCNMVCPTGVRIAEINARARADMVRKGAFGWRARLRNNLLARSELLGKIGQPIAPLANALLQNPLGRLAAELTLGIARHAPLPAFSRERFTAWYRAHQATSAPKGKVVYFHGCSTEYYEPRVGRAAVRVLEANGFEVIIPPQNCCGLPLLSNGEFDAARGYHRRNVNSLVEYARQGIPIVGTSTSCTLTLKEEAPELLDAFDEESRLVAEQTFDLSEFLLNLHARGELNTEFRPITLRAVYHPPCQYRAHRVGRPSLELLRLIPGLDIVESQAACCGIAGTYGFKAEKYEIAMQVGQPLFDLVRATGGPIAICDSETCRWQITHGSGVPSVHPIELLALAYGYEPEGVLSQLNL</sequence>
<reference evidence="7" key="1">
    <citation type="journal article" date="2015" name="Genome Announc.">
        <title>Draft Genome Sequence of a Heterotrophic Facultative Anaerobic Thermophilic Bacterium, Ardenticatena maritima Strain 110ST.</title>
        <authorList>
            <person name="Kawaichi S."/>
            <person name="Yoshida T."/>
            <person name="Sako Y."/>
            <person name="Nakamura R."/>
        </authorList>
    </citation>
    <scope>NUCLEOTIDE SEQUENCE [LARGE SCALE GENOMIC DNA]</scope>
    <source>
        <strain evidence="7">110S</strain>
    </source>
</reference>
<comment type="caution">
    <text evidence="7">The sequence shown here is derived from an EMBL/GenBank/DDBJ whole genome shotgun (WGS) entry which is preliminary data.</text>
</comment>
<keyword evidence="3" id="KW-0677">Repeat</keyword>
<dbReference type="GO" id="GO:0046872">
    <property type="term" value="F:metal ion binding"/>
    <property type="evidence" value="ECO:0007669"/>
    <property type="project" value="UniProtKB-KW"/>
</dbReference>
<dbReference type="STRING" id="872965.SE16_13610"/>
<dbReference type="Pfam" id="PF02754">
    <property type="entry name" value="CCG"/>
    <property type="match status" value="2"/>
</dbReference>
<dbReference type="InterPro" id="IPR017896">
    <property type="entry name" value="4Fe4S_Fe-S-bd"/>
</dbReference>
<evidence type="ECO:0000256" key="5">
    <source>
        <dbReference type="ARBA" id="ARBA00023014"/>
    </source>
</evidence>
<accession>A0A0M9UE45</accession>
<dbReference type="InterPro" id="IPR017900">
    <property type="entry name" value="4Fe4S_Fe_S_CS"/>
</dbReference>
<proteinExistence type="predicted"/>
<dbReference type="InterPro" id="IPR017753">
    <property type="entry name" value="G3P_DH_GlpC_su"/>
</dbReference>
<dbReference type="GO" id="GO:0004368">
    <property type="term" value="F:glycerol-3-phosphate dehydrogenase (quinone) activity"/>
    <property type="evidence" value="ECO:0007669"/>
    <property type="project" value="UniProtKB-EC"/>
</dbReference>
<dbReference type="RefSeq" id="WP_054494396.1">
    <property type="nucleotide sequence ID" value="NZ_BBZA01000298.1"/>
</dbReference>
<dbReference type="PROSITE" id="PS00198">
    <property type="entry name" value="4FE4S_FER_1"/>
    <property type="match status" value="2"/>
</dbReference>
<evidence type="ECO:0000313" key="8">
    <source>
        <dbReference type="EMBL" id="KPL86354.1"/>
    </source>
</evidence>
<dbReference type="NCBIfam" id="NF008369">
    <property type="entry name" value="PRK11168.1"/>
    <property type="match status" value="1"/>
</dbReference>
<dbReference type="EC" id="1.1.5.3" evidence="7"/>
<name>A0A0M9UE45_9CHLR</name>
<dbReference type="GO" id="GO:0009061">
    <property type="term" value="P:anaerobic respiration"/>
    <property type="evidence" value="ECO:0007669"/>
    <property type="project" value="InterPro"/>
</dbReference>
<reference evidence="8 10" key="2">
    <citation type="submission" date="2015-07" db="EMBL/GenBank/DDBJ databases">
        <title>Whole genome sequence of Ardenticatena maritima DSM 23922.</title>
        <authorList>
            <person name="Hemp J."/>
            <person name="Ward L.M."/>
            <person name="Pace L.A."/>
            <person name="Fischer W.W."/>
        </authorList>
    </citation>
    <scope>NUCLEOTIDE SEQUENCE [LARGE SCALE GENOMIC DNA]</scope>
    <source>
        <strain evidence="8 10">110S</strain>
    </source>
</reference>
<dbReference type="Pfam" id="PF13183">
    <property type="entry name" value="Fer4_8"/>
    <property type="match status" value="1"/>
</dbReference>
<dbReference type="PANTHER" id="PTHR32479">
    <property type="entry name" value="GLYCOLATE OXIDASE IRON-SULFUR SUBUNIT"/>
    <property type="match status" value="1"/>
</dbReference>
<dbReference type="Gene3D" id="1.10.1060.10">
    <property type="entry name" value="Alpha-helical ferredoxin"/>
    <property type="match status" value="1"/>
</dbReference>
<gene>
    <name evidence="7" type="primary">glpC</name>
    <name evidence="7" type="ORF">ARMA_3080</name>
    <name evidence="8" type="ORF">SE16_13610</name>
</gene>
<keyword evidence="1" id="KW-0004">4Fe-4S</keyword>
<evidence type="ECO:0000259" key="6">
    <source>
        <dbReference type="PROSITE" id="PS51379"/>
    </source>
</evidence>